<accession>A0A930UXD6</accession>
<evidence type="ECO:0000313" key="1">
    <source>
        <dbReference type="EMBL" id="MBF4103140.1"/>
    </source>
</evidence>
<proteinExistence type="predicted"/>
<dbReference type="AlphaFoldDB" id="A0A930UXD6"/>
<gene>
    <name evidence="1" type="ORF">INT80_14910</name>
</gene>
<organism evidence="1">
    <name type="scientific">Gallibacterium anatis</name>
    <dbReference type="NCBI Taxonomy" id="750"/>
    <lineage>
        <taxon>Bacteria</taxon>
        <taxon>Pseudomonadati</taxon>
        <taxon>Pseudomonadota</taxon>
        <taxon>Gammaproteobacteria</taxon>
        <taxon>Pasteurellales</taxon>
        <taxon>Pasteurellaceae</taxon>
        <taxon>Gallibacterium</taxon>
    </lineage>
</organism>
<name>A0A930UXD6_9PAST</name>
<dbReference type="EMBL" id="JADION010000057">
    <property type="protein sequence ID" value="MBF4103140.1"/>
    <property type="molecule type" value="Genomic_DNA"/>
</dbReference>
<sequence>MSRRALLNDIAAIFDFDCRNGGLFLFATKWDQNMLSVALYPTLFLCRYDFICEERNA</sequence>
<reference evidence="1" key="1">
    <citation type="submission" date="2020-11" db="EMBL/GenBank/DDBJ databases">
        <title>Gallibacterium anatis 1637, full genome, WGS.</title>
        <authorList>
            <person name="Laishevtcev A.I."/>
            <person name="Yakimova E.A."/>
            <person name="Petkovich D."/>
            <person name="Stepanova T.V."/>
            <person name="Kalendr R.S."/>
            <person name="Rubalsky E.O."/>
            <person name="Zulkarneev E.R."/>
            <person name="Aleshkin A.V."/>
        </authorList>
    </citation>
    <scope>NUCLEOTIDE SEQUENCE</scope>
    <source>
        <strain evidence="1">1637</strain>
    </source>
</reference>
<protein>
    <submittedName>
        <fullName evidence="1">Uncharacterized protein</fullName>
    </submittedName>
</protein>
<comment type="caution">
    <text evidence="1">The sequence shown here is derived from an EMBL/GenBank/DDBJ whole genome shotgun (WGS) entry which is preliminary data.</text>
</comment>